<dbReference type="HOGENOM" id="CLU_722383_0_0_1"/>
<dbReference type="PANTHER" id="PTHR34377:SF4">
    <property type="entry name" value="OS09G0309600 PROTEIN"/>
    <property type="match status" value="1"/>
</dbReference>
<evidence type="ECO:0000313" key="3">
    <source>
        <dbReference type="Proteomes" id="UP000026962"/>
    </source>
</evidence>
<dbReference type="EnsemblPlants" id="OPUNC05G15520.1">
    <property type="protein sequence ID" value="OPUNC05G15520.1"/>
    <property type="gene ID" value="OPUNC05G15520"/>
</dbReference>
<dbReference type="AlphaFoldDB" id="A0A0E0L2X2"/>
<feature type="region of interest" description="Disordered" evidence="1">
    <location>
        <begin position="265"/>
        <end position="383"/>
    </location>
</feature>
<proteinExistence type="predicted"/>
<name>A0A0E0L2X2_ORYPU</name>
<dbReference type="PANTHER" id="PTHR34377">
    <property type="entry name" value="TETRATRICOPEPTIDE REPEAT (TPR)-LIKE SUPERFAMILY PROTEIN"/>
    <property type="match status" value="1"/>
</dbReference>
<reference evidence="2" key="1">
    <citation type="submission" date="2015-04" db="UniProtKB">
        <authorList>
            <consortium name="EnsemblPlants"/>
        </authorList>
    </citation>
    <scope>IDENTIFICATION</scope>
</reference>
<evidence type="ECO:0000313" key="2">
    <source>
        <dbReference type="EnsemblPlants" id="OPUNC05G15520.1"/>
    </source>
</evidence>
<keyword evidence="3" id="KW-1185">Reference proteome</keyword>
<protein>
    <submittedName>
        <fullName evidence="2">Uncharacterized protein</fullName>
    </submittedName>
</protein>
<sequence length="383" mass="41278">MNSADLQPPVAGRRRAAPALGRRGSEELDAMAGRARAVGYCSEAFGGGVAVAAAHGDGHLRNHRADPCGTACCRWLMGIDNSYICQAMSYIPVFMSRVKHAIKLTLVPDCDVSFECAASLIAGAQPAVAAMARLLFIIFLHAPARHLFDSMPRPRHARVVPHRFHLPVCRASRQDIAAPCRVLVPSLCNAAPTSRTVPHPRPIAAPQCILVPSPRRATPMFRAASKRELEDEDVDLTAEECLLEETDSSILGWYYLTAVTGGERATVGGASGSSSRESSSSSRIKRHSKQQLWWEPAGGDGFSASSNKSAVGGRSGWQWREHIRRWQRARRSGGGSSSSMSRSSGGGRSGYGSTRSSVRTPDGDGGEYSKMTKETLFVVFQDQ</sequence>
<dbReference type="STRING" id="4537.A0A0E0L2X2"/>
<feature type="compositionally biased region" description="Low complexity" evidence="1">
    <location>
        <begin position="272"/>
        <end position="282"/>
    </location>
</feature>
<dbReference type="Gramene" id="OPUNC05G15520.1">
    <property type="protein sequence ID" value="OPUNC05G15520.1"/>
    <property type="gene ID" value="OPUNC05G15520"/>
</dbReference>
<evidence type="ECO:0000256" key="1">
    <source>
        <dbReference type="SAM" id="MobiDB-lite"/>
    </source>
</evidence>
<organism evidence="2">
    <name type="scientific">Oryza punctata</name>
    <name type="common">Red rice</name>
    <dbReference type="NCBI Taxonomy" id="4537"/>
    <lineage>
        <taxon>Eukaryota</taxon>
        <taxon>Viridiplantae</taxon>
        <taxon>Streptophyta</taxon>
        <taxon>Embryophyta</taxon>
        <taxon>Tracheophyta</taxon>
        <taxon>Spermatophyta</taxon>
        <taxon>Magnoliopsida</taxon>
        <taxon>Liliopsida</taxon>
        <taxon>Poales</taxon>
        <taxon>Poaceae</taxon>
        <taxon>BOP clade</taxon>
        <taxon>Oryzoideae</taxon>
        <taxon>Oryzeae</taxon>
        <taxon>Oryzinae</taxon>
        <taxon>Oryza</taxon>
    </lineage>
</organism>
<accession>A0A0E0L2X2</accession>
<dbReference type="Proteomes" id="UP000026962">
    <property type="component" value="Chromosome 5"/>
</dbReference>
<feature type="region of interest" description="Disordered" evidence="1">
    <location>
        <begin position="1"/>
        <end position="22"/>
    </location>
</feature>
<feature type="compositionally biased region" description="Basic residues" evidence="1">
    <location>
        <begin position="322"/>
        <end position="331"/>
    </location>
</feature>
<reference evidence="2" key="2">
    <citation type="submission" date="2018-05" db="EMBL/GenBank/DDBJ databases">
        <title>OpunRS2 (Oryza punctata Reference Sequence Version 2).</title>
        <authorList>
            <person name="Zhang J."/>
            <person name="Kudrna D."/>
            <person name="Lee S."/>
            <person name="Talag J."/>
            <person name="Welchert J."/>
            <person name="Wing R.A."/>
        </authorList>
    </citation>
    <scope>NUCLEOTIDE SEQUENCE [LARGE SCALE GENOMIC DNA]</scope>
</reference>